<evidence type="ECO:0000313" key="2">
    <source>
        <dbReference type="EMBL" id="KNZ60247.1"/>
    </source>
</evidence>
<feature type="compositionally biased region" description="Basic and acidic residues" evidence="1">
    <location>
        <begin position="123"/>
        <end position="141"/>
    </location>
</feature>
<organism evidence="2 3">
    <name type="scientific">Puccinia sorghi</name>
    <dbReference type="NCBI Taxonomy" id="27349"/>
    <lineage>
        <taxon>Eukaryota</taxon>
        <taxon>Fungi</taxon>
        <taxon>Dikarya</taxon>
        <taxon>Basidiomycota</taxon>
        <taxon>Pucciniomycotina</taxon>
        <taxon>Pucciniomycetes</taxon>
        <taxon>Pucciniales</taxon>
        <taxon>Pucciniaceae</taxon>
        <taxon>Puccinia</taxon>
    </lineage>
</organism>
<evidence type="ECO:0000313" key="3">
    <source>
        <dbReference type="Proteomes" id="UP000037035"/>
    </source>
</evidence>
<dbReference type="EMBL" id="LAVV01006380">
    <property type="protein sequence ID" value="KNZ60247.1"/>
    <property type="molecule type" value="Genomic_DNA"/>
</dbReference>
<reference evidence="2 3" key="1">
    <citation type="submission" date="2015-08" db="EMBL/GenBank/DDBJ databases">
        <title>Next Generation Sequencing and Analysis of the Genome of Puccinia sorghi L Schw, the Causal Agent of Maize Common Rust.</title>
        <authorList>
            <person name="Rochi L."/>
            <person name="Burguener G."/>
            <person name="Darino M."/>
            <person name="Turjanski A."/>
            <person name="Kreff E."/>
            <person name="Dieguez M.J."/>
            <person name="Sacco F."/>
        </authorList>
    </citation>
    <scope>NUCLEOTIDE SEQUENCE [LARGE SCALE GENOMIC DNA]</scope>
    <source>
        <strain evidence="2 3">RO10H11247</strain>
    </source>
</reference>
<proteinExistence type="predicted"/>
<gene>
    <name evidence="2" type="ORF">VP01_1589g2</name>
</gene>
<comment type="caution">
    <text evidence="2">The sequence shown here is derived from an EMBL/GenBank/DDBJ whole genome shotgun (WGS) entry which is preliminary data.</text>
</comment>
<protein>
    <submittedName>
        <fullName evidence="2">Uncharacterized protein</fullName>
    </submittedName>
</protein>
<feature type="compositionally biased region" description="Basic and acidic residues" evidence="1">
    <location>
        <begin position="48"/>
        <end position="59"/>
    </location>
</feature>
<dbReference type="VEuPathDB" id="FungiDB:VP01_1589g2"/>
<accession>A0A0L6VI45</accession>
<feature type="region of interest" description="Disordered" evidence="1">
    <location>
        <begin position="1"/>
        <end position="168"/>
    </location>
</feature>
<dbReference type="AlphaFoldDB" id="A0A0L6VI45"/>
<keyword evidence="3" id="KW-1185">Reference proteome</keyword>
<evidence type="ECO:0000256" key="1">
    <source>
        <dbReference type="SAM" id="MobiDB-lite"/>
    </source>
</evidence>
<sequence length="168" mass="17965">MVPNKNTRASNDKQLSHVAREGSAPTVAEQGRIANQDEHDELGSEPESYPRDVALRVEDATEDGLGCLGSDDDATVRGNYDIEDEDIGLPSSNGGINGSVHSGEEEQSFGSKGDVTLGSEDTLTTKDKDAEEELLGDKEDQLSTDFELEEDGLASESDSAAEDNNNKF</sequence>
<dbReference type="Proteomes" id="UP000037035">
    <property type="component" value="Unassembled WGS sequence"/>
</dbReference>
<feature type="compositionally biased region" description="Basic and acidic residues" evidence="1">
    <location>
        <begin position="10"/>
        <end position="20"/>
    </location>
</feature>
<name>A0A0L6VI45_9BASI</name>